<dbReference type="InterPro" id="IPR050204">
    <property type="entry name" value="AraC_XylS_family_regulators"/>
</dbReference>
<gene>
    <name evidence="5" type="ORF">SK3146_06735</name>
</gene>
<sequence>MVYRTYKPSPPLTYFVQNIWYFAGYRPLEPTELRMPDGTASITFQLNGKVVRLADREAGGALRSFGRAVAGGSRSEYFRMDTGNESTMLGIQFQPSGALPFLKYPGQELHNTLLPLADLWGSDAAELLDRLLEAETPECMFAVTEQFLLNHLNGSMERHPSIEFFLRQADSAAINSVAEIVGQIGMSQRRFIELFKINCGMTPKAFLRVRRFQDALRLAASPGFQGNWTEVAIACGYFDQSHFNHDFRAFSGITPGEYRTLRGPFRNHVPIREGG</sequence>
<name>A0ABY4S2H0_9BACL</name>
<evidence type="ECO:0000256" key="1">
    <source>
        <dbReference type="ARBA" id="ARBA00023015"/>
    </source>
</evidence>
<organism evidence="5 6">
    <name type="scientific">Paenibacillus konkukensis</name>
    <dbReference type="NCBI Taxonomy" id="2020716"/>
    <lineage>
        <taxon>Bacteria</taxon>
        <taxon>Bacillati</taxon>
        <taxon>Bacillota</taxon>
        <taxon>Bacilli</taxon>
        <taxon>Bacillales</taxon>
        <taxon>Paenibacillaceae</taxon>
        <taxon>Paenibacillus</taxon>
    </lineage>
</organism>
<evidence type="ECO:0000256" key="2">
    <source>
        <dbReference type="ARBA" id="ARBA00023125"/>
    </source>
</evidence>
<keyword evidence="2" id="KW-0238">DNA-binding</keyword>
<reference evidence="5" key="2">
    <citation type="journal article" date="2021" name="J Anim Sci Technol">
        <title>Complete genome sequence of Paenibacillus konkukensis sp. nov. SK3146 as a potential probiotic strain.</title>
        <authorList>
            <person name="Jung H.I."/>
            <person name="Park S."/>
            <person name="Niu K.M."/>
            <person name="Lee S.W."/>
            <person name="Kothari D."/>
            <person name="Yi K.J."/>
            <person name="Kim S.K."/>
        </authorList>
    </citation>
    <scope>NUCLEOTIDE SEQUENCE</scope>
    <source>
        <strain evidence="5">SK3146</strain>
    </source>
</reference>
<evidence type="ECO:0000313" key="5">
    <source>
        <dbReference type="EMBL" id="UQZ87434.1"/>
    </source>
</evidence>
<dbReference type="Gene3D" id="1.10.10.60">
    <property type="entry name" value="Homeodomain-like"/>
    <property type="match status" value="1"/>
</dbReference>
<dbReference type="InterPro" id="IPR009057">
    <property type="entry name" value="Homeodomain-like_sf"/>
</dbReference>
<dbReference type="Proteomes" id="UP001057134">
    <property type="component" value="Chromosome"/>
</dbReference>
<dbReference type="PROSITE" id="PS01124">
    <property type="entry name" value="HTH_ARAC_FAMILY_2"/>
    <property type="match status" value="1"/>
</dbReference>
<evidence type="ECO:0000259" key="4">
    <source>
        <dbReference type="PROSITE" id="PS01124"/>
    </source>
</evidence>
<dbReference type="Pfam" id="PF12833">
    <property type="entry name" value="HTH_18"/>
    <property type="match status" value="1"/>
</dbReference>
<reference evidence="5" key="1">
    <citation type="submission" date="2018-02" db="EMBL/GenBank/DDBJ databases">
        <authorList>
            <person name="Kim S.-K."/>
            <person name="Jung H.-I."/>
            <person name="Lee S.-W."/>
        </authorList>
    </citation>
    <scope>NUCLEOTIDE SEQUENCE</scope>
    <source>
        <strain evidence="5">SK3146</strain>
    </source>
</reference>
<proteinExistence type="predicted"/>
<evidence type="ECO:0000256" key="3">
    <source>
        <dbReference type="ARBA" id="ARBA00023163"/>
    </source>
</evidence>
<dbReference type="RefSeq" id="WP_249862897.1">
    <property type="nucleotide sequence ID" value="NZ_CP027059.1"/>
</dbReference>
<feature type="domain" description="HTH araC/xylS-type" evidence="4">
    <location>
        <begin position="159"/>
        <end position="261"/>
    </location>
</feature>
<keyword evidence="1" id="KW-0805">Transcription regulation</keyword>
<dbReference type="InterPro" id="IPR046532">
    <property type="entry name" value="DUF6597"/>
</dbReference>
<protein>
    <submittedName>
        <fullName evidence="5">Transcriptional activator FtrA</fullName>
    </submittedName>
</protein>
<dbReference type="EMBL" id="CP027059">
    <property type="protein sequence ID" value="UQZ87434.1"/>
    <property type="molecule type" value="Genomic_DNA"/>
</dbReference>
<keyword evidence="6" id="KW-1185">Reference proteome</keyword>
<accession>A0ABY4S2H0</accession>
<keyword evidence="3" id="KW-0804">Transcription</keyword>
<dbReference type="InterPro" id="IPR018060">
    <property type="entry name" value="HTH_AraC"/>
</dbReference>
<dbReference type="SMART" id="SM00342">
    <property type="entry name" value="HTH_ARAC"/>
    <property type="match status" value="1"/>
</dbReference>
<dbReference type="SUPFAM" id="SSF46689">
    <property type="entry name" value="Homeodomain-like"/>
    <property type="match status" value="1"/>
</dbReference>
<dbReference type="Pfam" id="PF20240">
    <property type="entry name" value="DUF6597"/>
    <property type="match status" value="1"/>
</dbReference>
<evidence type="ECO:0000313" key="6">
    <source>
        <dbReference type="Proteomes" id="UP001057134"/>
    </source>
</evidence>
<dbReference type="PANTHER" id="PTHR46796">
    <property type="entry name" value="HTH-TYPE TRANSCRIPTIONAL ACTIVATOR RHAS-RELATED"/>
    <property type="match status" value="1"/>
</dbReference>
<dbReference type="PANTHER" id="PTHR46796:SF13">
    <property type="entry name" value="HTH-TYPE TRANSCRIPTIONAL ACTIVATOR RHAS"/>
    <property type="match status" value="1"/>
</dbReference>